<protein>
    <recommendedName>
        <fullName evidence="4">Altered inheritance of mitochondria protein 11</fullName>
    </recommendedName>
</protein>
<evidence type="ECO:0000313" key="7">
    <source>
        <dbReference type="Proteomes" id="UP000233524"/>
    </source>
</evidence>
<evidence type="ECO:0000256" key="2">
    <source>
        <dbReference type="ARBA" id="ARBA00022989"/>
    </source>
</evidence>
<keyword evidence="1 4" id="KW-0812">Transmembrane</keyword>
<evidence type="ECO:0000256" key="4">
    <source>
        <dbReference type="RuleBase" id="RU367098"/>
    </source>
</evidence>
<evidence type="ECO:0000313" key="6">
    <source>
        <dbReference type="EMBL" id="PKS09205.1"/>
    </source>
</evidence>
<feature type="transmembrane region" description="Helical" evidence="4">
    <location>
        <begin position="34"/>
        <end position="51"/>
    </location>
</feature>
<dbReference type="STRING" id="41688.A0A2N3N9U0"/>
<dbReference type="OrthoDB" id="3558022at2759"/>
<sequence>MSSQANTAPPAQQSSQPSSADDRSPFSPRAMKQLGLFFAGSAFMMASIAVTRRSITRKQLAAFPKYYQSNMRPPVVGTPTTPGAAGTMESTAAAAAAPSAAASTPKVDGGLIAAEALGLATLNVVSFALMATGGLSYAFDISSAEDLKRYARRKMYGPAGRTDEEAEKELEEWAAKILAKVGKVPEHTQSEEPAEKER</sequence>
<dbReference type="AlphaFoldDB" id="A0A2N3N9U0"/>
<keyword evidence="7" id="KW-1185">Reference proteome</keyword>
<dbReference type="InParanoid" id="A0A2N3N9U0"/>
<dbReference type="EMBL" id="NLAX01000010">
    <property type="protein sequence ID" value="PKS09205.1"/>
    <property type="molecule type" value="Genomic_DNA"/>
</dbReference>
<gene>
    <name evidence="4" type="primary">AIM11</name>
    <name evidence="6" type="ORF">jhhlp_003819</name>
</gene>
<evidence type="ECO:0000256" key="3">
    <source>
        <dbReference type="ARBA" id="ARBA00023136"/>
    </source>
</evidence>
<evidence type="ECO:0000256" key="5">
    <source>
        <dbReference type="SAM" id="MobiDB-lite"/>
    </source>
</evidence>
<proteinExistence type="inferred from homology"/>
<comment type="subcellular location">
    <subcellularLocation>
        <location evidence="4">Membrane</location>
        <topology evidence="4">Multi-pass membrane protein</topology>
    </subcellularLocation>
</comment>
<comment type="caution">
    <text evidence="6">The sequence shown here is derived from an EMBL/GenBank/DDBJ whole genome shotgun (WGS) entry which is preliminary data.</text>
</comment>
<dbReference type="GO" id="GO:0016020">
    <property type="term" value="C:membrane"/>
    <property type="evidence" value="ECO:0007669"/>
    <property type="project" value="UniProtKB-SubCell"/>
</dbReference>
<name>A0A2N3N9U0_9PEZI</name>
<dbReference type="PANTHER" id="PTHR39136">
    <property type="entry name" value="ALTERED INHERITANCE OF MITOCHONDRIA PROTEIN 11"/>
    <property type="match status" value="1"/>
</dbReference>
<reference evidence="6 7" key="1">
    <citation type="journal article" date="2017" name="G3 (Bethesda)">
        <title>First Draft Genome Sequence of the Pathogenic Fungus Lomentospora prolificans (Formerly Scedosporium prolificans).</title>
        <authorList>
            <person name="Luo R."/>
            <person name="Zimin A."/>
            <person name="Workman R."/>
            <person name="Fan Y."/>
            <person name="Pertea G."/>
            <person name="Grossman N."/>
            <person name="Wear M.P."/>
            <person name="Jia B."/>
            <person name="Miller H."/>
            <person name="Casadevall A."/>
            <person name="Timp W."/>
            <person name="Zhang S.X."/>
            <person name="Salzberg S.L."/>
        </authorList>
    </citation>
    <scope>NUCLEOTIDE SEQUENCE [LARGE SCALE GENOMIC DNA]</scope>
    <source>
        <strain evidence="6 7">JHH-5317</strain>
    </source>
</reference>
<accession>A0A2N3N9U0</accession>
<keyword evidence="2 4" id="KW-1133">Transmembrane helix</keyword>
<organism evidence="6 7">
    <name type="scientific">Lomentospora prolificans</name>
    <dbReference type="NCBI Taxonomy" id="41688"/>
    <lineage>
        <taxon>Eukaryota</taxon>
        <taxon>Fungi</taxon>
        <taxon>Dikarya</taxon>
        <taxon>Ascomycota</taxon>
        <taxon>Pezizomycotina</taxon>
        <taxon>Sordariomycetes</taxon>
        <taxon>Hypocreomycetidae</taxon>
        <taxon>Microascales</taxon>
        <taxon>Microascaceae</taxon>
        <taxon>Lomentospora</taxon>
    </lineage>
</organism>
<dbReference type="PANTHER" id="PTHR39136:SF1">
    <property type="entry name" value="ALTERED INHERITANCE OF MITOCHONDRIA PROTEIN 11"/>
    <property type="match status" value="1"/>
</dbReference>
<feature type="compositionally biased region" description="Low complexity" evidence="5">
    <location>
        <begin position="1"/>
        <end position="19"/>
    </location>
</feature>
<keyword evidence="3 4" id="KW-0472">Membrane</keyword>
<dbReference type="InterPro" id="IPR038814">
    <property type="entry name" value="AIM11"/>
</dbReference>
<comment type="similarity">
    <text evidence="4">Belongs to the AIM11 family.</text>
</comment>
<dbReference type="GO" id="GO:0005739">
    <property type="term" value="C:mitochondrion"/>
    <property type="evidence" value="ECO:0007669"/>
    <property type="project" value="TreeGrafter"/>
</dbReference>
<evidence type="ECO:0000256" key="1">
    <source>
        <dbReference type="ARBA" id="ARBA00022692"/>
    </source>
</evidence>
<dbReference type="Proteomes" id="UP000233524">
    <property type="component" value="Unassembled WGS sequence"/>
</dbReference>
<dbReference type="VEuPathDB" id="FungiDB:jhhlp_003819"/>
<feature type="region of interest" description="Disordered" evidence="5">
    <location>
        <begin position="1"/>
        <end position="26"/>
    </location>
</feature>